<proteinExistence type="predicted"/>
<protein>
    <submittedName>
        <fullName evidence="1">Uncharacterized protein</fullName>
    </submittedName>
</protein>
<dbReference type="Proteomes" id="UP001056120">
    <property type="component" value="Linkage Group LG27"/>
</dbReference>
<comment type="caution">
    <text evidence="1">The sequence shown here is derived from an EMBL/GenBank/DDBJ whole genome shotgun (WGS) entry which is preliminary data.</text>
</comment>
<name>A0ACB8YRQ4_9ASTR</name>
<dbReference type="EMBL" id="CM042044">
    <property type="protein sequence ID" value="KAI3688175.1"/>
    <property type="molecule type" value="Genomic_DNA"/>
</dbReference>
<organism evidence="1 2">
    <name type="scientific">Smallanthus sonchifolius</name>
    <dbReference type="NCBI Taxonomy" id="185202"/>
    <lineage>
        <taxon>Eukaryota</taxon>
        <taxon>Viridiplantae</taxon>
        <taxon>Streptophyta</taxon>
        <taxon>Embryophyta</taxon>
        <taxon>Tracheophyta</taxon>
        <taxon>Spermatophyta</taxon>
        <taxon>Magnoliopsida</taxon>
        <taxon>eudicotyledons</taxon>
        <taxon>Gunneridae</taxon>
        <taxon>Pentapetalae</taxon>
        <taxon>asterids</taxon>
        <taxon>campanulids</taxon>
        <taxon>Asterales</taxon>
        <taxon>Asteraceae</taxon>
        <taxon>Asteroideae</taxon>
        <taxon>Heliantheae alliance</taxon>
        <taxon>Millerieae</taxon>
        <taxon>Smallanthus</taxon>
    </lineage>
</organism>
<reference evidence="2" key="1">
    <citation type="journal article" date="2022" name="Mol. Ecol. Resour.">
        <title>The genomes of chicory, endive, great burdock and yacon provide insights into Asteraceae palaeo-polyploidization history and plant inulin production.</title>
        <authorList>
            <person name="Fan W."/>
            <person name="Wang S."/>
            <person name="Wang H."/>
            <person name="Wang A."/>
            <person name="Jiang F."/>
            <person name="Liu H."/>
            <person name="Zhao H."/>
            <person name="Xu D."/>
            <person name="Zhang Y."/>
        </authorList>
    </citation>
    <scope>NUCLEOTIDE SEQUENCE [LARGE SCALE GENOMIC DNA]</scope>
    <source>
        <strain evidence="2">cv. Yunnan</strain>
    </source>
</reference>
<gene>
    <name evidence="1" type="ORF">L1987_81884</name>
</gene>
<evidence type="ECO:0000313" key="2">
    <source>
        <dbReference type="Proteomes" id="UP001056120"/>
    </source>
</evidence>
<evidence type="ECO:0000313" key="1">
    <source>
        <dbReference type="EMBL" id="KAI3688175.1"/>
    </source>
</evidence>
<sequence>MALAGINNVSVLESSYFGDNYFPVSRRWGNQEKPITRTSFIRKLWRDLEDGSKIRETERKQTCGMIDSIIGSQCSCSSEGAESEDLSIITSEAENECPLNQNQTGIENEQVDNHNLCLQISPAVDVADKERVRQVFREWGSKNVSHNNNCSRGRLICENESKRVRTVRQWLESNTQQAETGQSLIEEQDGVDANQTRVGSRRSIRLLYGRHALLDLLTRFEMERKQEMQSLLESRPVSTFAHRKRIQALLKGRFLWNQRFVQEERSTSTAARELGLLRQTNTVSDLRKGFLSKVNNLEQAHDGSQSDTSSVNGMQYQENEVLENIVNESDTSSDNDMKNQENQLLDDIVNEYESEGQPPPPPTEIFENRDQDQDQEEEGSVERNQGAYNIEPSQQSLELKSQYESDGDALEVDETFDHPNPSETESDILSWQEEIVEAEEDLSNTESIHSLNANSIENQDEWLYRETVHDGWYDNHHPMVTTDAFYTPHDDDDDNSNRHELQQLMSRRRVSNLLQSDFRARLDQVLQTYLARQDQASESDEDWMLEMEHQDPYQQSIDENDNDEAAQSTEPADGWQPHPEINQHSGTEWDIINGLRMDMVMLQERMNSMQNTLESCMKMQLELQRSVQQEVSSALNRSSISGEQSMQACFLCCDSGSDSSPNRRGDVYVCSNCAQKINWSKLKESMRHP</sequence>
<keyword evidence="2" id="KW-1185">Reference proteome</keyword>
<reference evidence="1 2" key="2">
    <citation type="journal article" date="2022" name="Mol. Ecol. Resour.">
        <title>The genomes of chicory, endive, great burdock and yacon provide insights into Asteraceae paleo-polyploidization history and plant inulin production.</title>
        <authorList>
            <person name="Fan W."/>
            <person name="Wang S."/>
            <person name="Wang H."/>
            <person name="Wang A."/>
            <person name="Jiang F."/>
            <person name="Liu H."/>
            <person name="Zhao H."/>
            <person name="Xu D."/>
            <person name="Zhang Y."/>
        </authorList>
    </citation>
    <scope>NUCLEOTIDE SEQUENCE [LARGE SCALE GENOMIC DNA]</scope>
    <source>
        <strain evidence="2">cv. Yunnan</strain>
        <tissue evidence="1">Leaves</tissue>
    </source>
</reference>
<accession>A0ACB8YRQ4</accession>